<organism evidence="2">
    <name type="scientific">Amphimedon queenslandica</name>
    <name type="common">Sponge</name>
    <dbReference type="NCBI Taxonomy" id="400682"/>
    <lineage>
        <taxon>Eukaryota</taxon>
        <taxon>Metazoa</taxon>
        <taxon>Porifera</taxon>
        <taxon>Demospongiae</taxon>
        <taxon>Heteroscleromorpha</taxon>
        <taxon>Haplosclerida</taxon>
        <taxon>Niphatidae</taxon>
        <taxon>Amphimedon</taxon>
    </lineage>
</organism>
<dbReference type="EnsemblMetazoa" id="Aqu2.1.09569_001">
    <property type="protein sequence ID" value="Aqu2.1.09569_001"/>
    <property type="gene ID" value="Aqu2.1.09569"/>
</dbReference>
<name>A0A1X7T4Z0_AMPQE</name>
<dbReference type="AlphaFoldDB" id="A0A1X7T4Z0"/>
<dbReference type="Pfam" id="PF20209">
    <property type="entry name" value="DUF6570"/>
    <property type="match status" value="1"/>
</dbReference>
<evidence type="ECO:0000313" key="2">
    <source>
        <dbReference type="EnsemblMetazoa" id="Aqu2.1.09569_001"/>
    </source>
</evidence>
<dbReference type="InParanoid" id="A0A1X7T4Z0"/>
<protein>
    <recommendedName>
        <fullName evidence="1">DUF6570 domain-containing protein</fullName>
    </recommendedName>
</protein>
<sequence>NDGNEYICKTCDSSLKHNKMPAQSVGNGLKLDDVPPELDKLNALEVRLLCLRIPFMKLVSLPVGKRGIHGPSVNVPTNVSAICNVLPCLPSETEIIPLKLKRKMKYKSHYLYDFVNPHETMEALN</sequence>
<feature type="domain" description="DUF6570" evidence="1">
    <location>
        <begin position="18"/>
        <end position="124"/>
    </location>
</feature>
<reference evidence="2" key="1">
    <citation type="submission" date="2017-05" db="UniProtKB">
        <authorList>
            <consortium name="EnsemblMetazoa"/>
        </authorList>
    </citation>
    <scope>IDENTIFICATION</scope>
</reference>
<proteinExistence type="predicted"/>
<dbReference type="InterPro" id="IPR046700">
    <property type="entry name" value="DUF6570"/>
</dbReference>
<evidence type="ECO:0000259" key="1">
    <source>
        <dbReference type="Pfam" id="PF20209"/>
    </source>
</evidence>
<accession>A0A1X7T4Z0</accession>